<protein>
    <submittedName>
        <fullName evidence="1">Uncharacterized protein</fullName>
    </submittedName>
</protein>
<accession>A0A0D5MCB5</accession>
<dbReference type="AlphaFoldDB" id="A0A0D5MCB5"/>
<reference evidence="1" key="1">
    <citation type="journal article" date="2015" name="J. Antimicrob. Chemother.">
        <title>Vancomycin-resistant Enterococcus faecium harbouring vanN in Canada: a case and complete sequence of pEfm12493 harbouring the vanN operon.</title>
        <authorList>
            <person name="Boyd D.A."/>
            <person name="Levesque S."/>
            <person name="Picard A.C."/>
            <person name="Golding G.R."/>
        </authorList>
    </citation>
    <scope>NUCLEOTIDE SEQUENCE</scope>
    <source>
        <strain evidence="1">N12-493</strain>
        <plasmid evidence="1">pEfm12493</plasmid>
    </source>
</reference>
<name>A0A0D5MCB5_ENTFC</name>
<sequence>MRLMMNSFFLLKTLSVKGVWHFFLFTSLLFTLVVSRHNINYAKRLLGNTNKRLKNHTQLK</sequence>
<dbReference type="EMBL" id="KP342511">
    <property type="protein sequence ID" value="AJY53592.1"/>
    <property type="molecule type" value="Genomic_DNA"/>
</dbReference>
<gene>
    <name evidence="1" type="ORF">pEfm12493_108</name>
</gene>
<keyword evidence="1" id="KW-0614">Plasmid</keyword>
<evidence type="ECO:0000313" key="1">
    <source>
        <dbReference type="EMBL" id="AJY53592.1"/>
    </source>
</evidence>
<geneLocation type="plasmid" evidence="1">
    <name>pEfm12493</name>
</geneLocation>
<proteinExistence type="predicted"/>
<organism evidence="1">
    <name type="scientific">Enterococcus faecium</name>
    <name type="common">Streptococcus faecium</name>
    <dbReference type="NCBI Taxonomy" id="1352"/>
    <lineage>
        <taxon>Bacteria</taxon>
        <taxon>Bacillati</taxon>
        <taxon>Bacillota</taxon>
        <taxon>Bacilli</taxon>
        <taxon>Lactobacillales</taxon>
        <taxon>Enterococcaceae</taxon>
        <taxon>Enterococcus</taxon>
    </lineage>
</organism>